<dbReference type="InterPro" id="IPR036852">
    <property type="entry name" value="Peptidase_S8/S53_dom_sf"/>
</dbReference>
<dbReference type="Pfam" id="PF00082">
    <property type="entry name" value="Peptidase_S8"/>
    <property type="match status" value="1"/>
</dbReference>
<dbReference type="GO" id="GO:0004252">
    <property type="term" value="F:serine-type endopeptidase activity"/>
    <property type="evidence" value="ECO:0007669"/>
    <property type="project" value="UniProtKB-UniRule"/>
</dbReference>
<dbReference type="InterPro" id="IPR036770">
    <property type="entry name" value="Ankyrin_rpt-contain_sf"/>
</dbReference>
<evidence type="ECO:0000256" key="4">
    <source>
        <dbReference type="ARBA" id="ARBA00022825"/>
    </source>
</evidence>
<dbReference type="PROSITE" id="PS51892">
    <property type="entry name" value="SUBTILASE"/>
    <property type="match status" value="1"/>
</dbReference>
<protein>
    <recommendedName>
        <fullName evidence="8">Peptidase S8/S53 domain-containing protein</fullName>
    </recommendedName>
</protein>
<sequence length="925" mass="104240">MVHSADSKLRPVPDGRPHTSDKGTGAKENGKVNGRSEKRHQQHLDGIRSTRQAEEDDPNVEGEEEEEEEEAGKDNQADDEQQKHMYITAQHTKIFEQYYRLKIFTNRPLKDCFPTSTDFDDFVSTYDSVFNASGDNQQTLLHQLAAKPKGRLLVAWLVDRYPELPLKENAEGNTALYVAAASNKKWFIKTILETSPLRLSALGKPGKNGTPLHKLFVQSTIPEVNVLHKALKAELDPQQQNYNLVKEIFRRKDKEGLLPLHVAINTTARYNGQDQDDIKKLTNLVNLILRHDPTVLNEVDGQGKTPLHHAISSISKADYNKLPPNIEHLISWVREVIYICPGAFFQCASDGRLPYLFLETAKEKPACQELVEEMKRLYIRESFSYKDVFYSEWDDKEKVVKLLSDAEKSVYFDLSTISEKNLSYAYFQDLTKHIRFETILHHVDLPDLTVTGGENLFSEEPEKSRFQAIQTLIGPVDFLKIFGWLRTNGVKRIIEVHVTDSLSAYHCDEAIEMALEGFEIEKLDWERDDICSDVFFNATPDLRKVDLTVRWGTISEGKIRSFVEQFKQNLQSHRHEIEVVDRTMKTRVSSPQGTPAENMTTAGSNHPWLYYMDEFAVALKNNHWHFQGQVPEVKVAIIDDGIDSSLSSIRENIVTGTTFHCKPSRSDRPVDYWTSPGGHGTEMAKMVCRICPTARLYSIRLGEGHGENGKRQIKIDTAIKAVKWATNAGVNIISMSWSINRSNIDQGKVEEFQQCIRNAYDRGITMFCAASDLGNVSRSSQDIDIPAGFTDPLRIGTATVEGEMSSVTGQQTLDFYLPGQGISLGQGGPSEQLGSGSSLATAVAAGLAALIQYCMGIVALEKNQQPSFKSDDMKHAFRIMGTRKPNIPEVDSLFGGANLLDTPTEMMKRYRFIADKLRQQPGFPR</sequence>
<feature type="compositionally biased region" description="Basic and acidic residues" evidence="7">
    <location>
        <begin position="42"/>
        <end position="53"/>
    </location>
</feature>
<comment type="similarity">
    <text evidence="6">Belongs to the peptidase S8 family.</text>
</comment>
<feature type="active site" description="Charge relay system" evidence="6">
    <location>
        <position position="679"/>
    </location>
</feature>
<dbReference type="SUPFAM" id="SSF52743">
    <property type="entry name" value="Subtilisin-like"/>
    <property type="match status" value="1"/>
</dbReference>
<dbReference type="Gene3D" id="1.25.40.20">
    <property type="entry name" value="Ankyrin repeat-containing domain"/>
    <property type="match status" value="1"/>
</dbReference>
<feature type="domain" description="Peptidase S8/S53" evidence="8">
    <location>
        <begin position="632"/>
        <end position="852"/>
    </location>
</feature>
<feature type="compositionally biased region" description="Acidic residues" evidence="7">
    <location>
        <begin position="54"/>
        <end position="71"/>
    </location>
</feature>
<evidence type="ECO:0000256" key="7">
    <source>
        <dbReference type="SAM" id="MobiDB-lite"/>
    </source>
</evidence>
<proteinExistence type="inferred from homology"/>
<dbReference type="KEGG" id="trg:TRUGW13939_01721"/>
<dbReference type="PANTHER" id="PTHR24121">
    <property type="entry name" value="NO MECHANORECEPTOR POTENTIAL C, ISOFORM D-RELATED"/>
    <property type="match status" value="1"/>
</dbReference>
<keyword evidence="4 6" id="KW-0720">Serine protease</keyword>
<keyword evidence="10" id="KW-1185">Reference proteome</keyword>
<feature type="active site" description="Charge relay system" evidence="6">
    <location>
        <position position="639"/>
    </location>
</feature>
<dbReference type="AlphaFoldDB" id="A0A7H8QN80"/>
<dbReference type="RefSeq" id="XP_035340812.1">
    <property type="nucleotide sequence ID" value="XM_035484919.1"/>
</dbReference>
<keyword evidence="2" id="KW-0732">Signal</keyword>
<dbReference type="Gene3D" id="3.40.50.200">
    <property type="entry name" value="Peptidase S8/S53 domain"/>
    <property type="match status" value="1"/>
</dbReference>
<name>A0A7H8QN80_TALRU</name>
<dbReference type="GO" id="GO:0006508">
    <property type="term" value="P:proteolysis"/>
    <property type="evidence" value="ECO:0007669"/>
    <property type="project" value="UniProtKB-KW"/>
</dbReference>
<feature type="region of interest" description="Disordered" evidence="7">
    <location>
        <begin position="1"/>
        <end position="81"/>
    </location>
</feature>
<evidence type="ECO:0000259" key="8">
    <source>
        <dbReference type="Pfam" id="PF00082"/>
    </source>
</evidence>
<evidence type="ECO:0000256" key="1">
    <source>
        <dbReference type="ARBA" id="ARBA00022670"/>
    </source>
</evidence>
<feature type="compositionally biased region" description="Basic and acidic residues" evidence="7">
    <location>
        <begin position="1"/>
        <end position="36"/>
    </location>
</feature>
<accession>A0A7H8QN80</accession>
<feature type="active site" description="Charge relay system" evidence="6">
    <location>
        <position position="838"/>
    </location>
</feature>
<gene>
    <name evidence="9" type="ORF">TRUGW13939_01721</name>
</gene>
<evidence type="ECO:0000256" key="2">
    <source>
        <dbReference type="ARBA" id="ARBA00022729"/>
    </source>
</evidence>
<dbReference type="GeneID" id="55989231"/>
<dbReference type="PRINTS" id="PR00723">
    <property type="entry name" value="SUBTILISIN"/>
</dbReference>
<dbReference type="Proteomes" id="UP000509510">
    <property type="component" value="Chromosome I"/>
</dbReference>
<dbReference type="InterPro" id="IPR015500">
    <property type="entry name" value="Peptidase_S8_subtilisin-rel"/>
</dbReference>
<organism evidence="9 10">
    <name type="scientific">Talaromyces rugulosus</name>
    <name type="common">Penicillium rugulosum</name>
    <dbReference type="NCBI Taxonomy" id="121627"/>
    <lineage>
        <taxon>Eukaryota</taxon>
        <taxon>Fungi</taxon>
        <taxon>Dikarya</taxon>
        <taxon>Ascomycota</taxon>
        <taxon>Pezizomycotina</taxon>
        <taxon>Eurotiomycetes</taxon>
        <taxon>Eurotiomycetidae</taxon>
        <taxon>Eurotiales</taxon>
        <taxon>Trichocomaceae</taxon>
        <taxon>Talaromyces</taxon>
        <taxon>Talaromyces sect. Islandici</taxon>
    </lineage>
</organism>
<evidence type="ECO:0000256" key="3">
    <source>
        <dbReference type="ARBA" id="ARBA00022801"/>
    </source>
</evidence>
<dbReference type="OrthoDB" id="5386278at2759"/>
<keyword evidence="3 6" id="KW-0378">Hydrolase</keyword>
<feature type="compositionally biased region" description="Basic and acidic residues" evidence="7">
    <location>
        <begin position="72"/>
        <end position="81"/>
    </location>
</feature>
<dbReference type="InterPro" id="IPR000209">
    <property type="entry name" value="Peptidase_S8/S53_dom"/>
</dbReference>
<evidence type="ECO:0000256" key="6">
    <source>
        <dbReference type="PROSITE-ProRule" id="PRU01240"/>
    </source>
</evidence>
<evidence type="ECO:0000256" key="5">
    <source>
        <dbReference type="ARBA" id="ARBA00023145"/>
    </source>
</evidence>
<keyword evidence="5" id="KW-0865">Zymogen</keyword>
<evidence type="ECO:0000313" key="10">
    <source>
        <dbReference type="Proteomes" id="UP000509510"/>
    </source>
</evidence>
<evidence type="ECO:0000313" key="9">
    <source>
        <dbReference type="EMBL" id="QKX54633.1"/>
    </source>
</evidence>
<dbReference type="PANTHER" id="PTHR24121:SF23">
    <property type="entry name" value="NO MECHANORECEPTOR POTENTIAL C, ISOFORM H"/>
    <property type="match status" value="1"/>
</dbReference>
<dbReference type="SUPFAM" id="SSF48403">
    <property type="entry name" value="Ankyrin repeat"/>
    <property type="match status" value="1"/>
</dbReference>
<keyword evidence="1 6" id="KW-0645">Protease</keyword>
<dbReference type="EMBL" id="CP055898">
    <property type="protein sequence ID" value="QKX54633.1"/>
    <property type="molecule type" value="Genomic_DNA"/>
</dbReference>
<reference evidence="10" key="1">
    <citation type="submission" date="2020-06" db="EMBL/GenBank/DDBJ databases">
        <title>A chromosome-scale genome assembly of Talaromyces rugulosus W13939.</title>
        <authorList>
            <person name="Wang B."/>
            <person name="Guo L."/>
            <person name="Ye K."/>
            <person name="Wang L."/>
        </authorList>
    </citation>
    <scope>NUCLEOTIDE SEQUENCE [LARGE SCALE GENOMIC DNA]</scope>
    <source>
        <strain evidence="10">W13939</strain>
    </source>
</reference>